<comment type="caution">
    <text evidence="1">The sequence shown here is derived from an EMBL/GenBank/DDBJ whole genome shotgun (WGS) entry which is preliminary data.</text>
</comment>
<organism evidence="1 2">
    <name type="scientific">Mucor flavus</name>
    <dbReference type="NCBI Taxonomy" id="439312"/>
    <lineage>
        <taxon>Eukaryota</taxon>
        <taxon>Fungi</taxon>
        <taxon>Fungi incertae sedis</taxon>
        <taxon>Mucoromycota</taxon>
        <taxon>Mucoromycotina</taxon>
        <taxon>Mucoromycetes</taxon>
        <taxon>Mucorales</taxon>
        <taxon>Mucorineae</taxon>
        <taxon>Mucoraceae</taxon>
        <taxon>Mucor</taxon>
    </lineage>
</organism>
<dbReference type="EMBL" id="BAABUK010000022">
    <property type="protein sequence ID" value="GAA5814578.1"/>
    <property type="molecule type" value="Genomic_DNA"/>
</dbReference>
<dbReference type="InterPro" id="IPR023214">
    <property type="entry name" value="HAD_sf"/>
</dbReference>
<protein>
    <submittedName>
        <fullName evidence="1">Uncharacterized protein</fullName>
    </submittedName>
</protein>
<keyword evidence="2" id="KW-1185">Reference proteome</keyword>
<dbReference type="Pfam" id="PF00702">
    <property type="entry name" value="Hydrolase"/>
    <property type="match status" value="1"/>
</dbReference>
<evidence type="ECO:0000313" key="2">
    <source>
        <dbReference type="Proteomes" id="UP001473302"/>
    </source>
</evidence>
<dbReference type="Proteomes" id="UP001473302">
    <property type="component" value="Unassembled WGS sequence"/>
</dbReference>
<dbReference type="InterPro" id="IPR051806">
    <property type="entry name" value="HAD-like_SPP"/>
</dbReference>
<dbReference type="SUPFAM" id="SSF56784">
    <property type="entry name" value="HAD-like"/>
    <property type="match status" value="1"/>
</dbReference>
<gene>
    <name evidence="1" type="ORF">MFLAVUS_008077</name>
</gene>
<dbReference type="InterPro" id="IPR023198">
    <property type="entry name" value="PGP-like_dom2"/>
</dbReference>
<evidence type="ECO:0000313" key="1">
    <source>
        <dbReference type="EMBL" id="GAA5814578.1"/>
    </source>
</evidence>
<dbReference type="Gene3D" id="3.40.50.1000">
    <property type="entry name" value="HAD superfamily/HAD-like"/>
    <property type="match status" value="1"/>
</dbReference>
<accession>A0ABP9Z651</accession>
<dbReference type="Gene3D" id="1.10.150.240">
    <property type="entry name" value="Putative phosphatase, domain 2"/>
    <property type="match status" value="1"/>
</dbReference>
<sequence length="208" mass="22952">MSTENTEYFRTKAFVFDLDGTLIDTTPLILETSHGVRTLETISKWTPHKATPNYITEFEKNLADEWEGVSVLPGITTLLQKVPSNKWGIFTSSSEYMTKKRLEQCHLPTPHSVVCGDMVERGKPDPEGYLRVAKELGFEGKDVIVFEDAPAGIKSARDAGATVIACETTHTVDQLKQAGANCVVSLLTEVDFTILPDGSFEVQVKNTL</sequence>
<dbReference type="PANTHER" id="PTHR43481">
    <property type="entry name" value="FRUCTOSE-1-PHOSPHATE PHOSPHATASE"/>
    <property type="match status" value="1"/>
</dbReference>
<name>A0ABP9Z651_9FUNG</name>
<dbReference type="InterPro" id="IPR006439">
    <property type="entry name" value="HAD-SF_hydro_IA"/>
</dbReference>
<dbReference type="InterPro" id="IPR036412">
    <property type="entry name" value="HAD-like_sf"/>
</dbReference>
<dbReference type="SFLD" id="SFLDS00003">
    <property type="entry name" value="Haloacid_Dehalogenase"/>
    <property type="match status" value="1"/>
</dbReference>
<proteinExistence type="predicted"/>
<reference evidence="1 2" key="1">
    <citation type="submission" date="2024-04" db="EMBL/GenBank/DDBJ databases">
        <title>genome sequences of Mucor flavus KT1a and Helicostylum pulchrum KT1b strains isolated from the surface of a dry-aged beef.</title>
        <authorList>
            <person name="Toyotome T."/>
            <person name="Hosono M."/>
            <person name="Torimaru M."/>
            <person name="Fukuda K."/>
            <person name="Mikami N."/>
        </authorList>
    </citation>
    <scope>NUCLEOTIDE SEQUENCE [LARGE SCALE GENOMIC DNA]</scope>
    <source>
        <strain evidence="1 2">KT1a</strain>
    </source>
</reference>
<dbReference type="NCBIfam" id="TIGR01549">
    <property type="entry name" value="HAD-SF-IA-v1"/>
    <property type="match status" value="1"/>
</dbReference>
<dbReference type="SFLD" id="SFLDG01129">
    <property type="entry name" value="C1.5:_HAD__Beta-PGM__Phosphata"/>
    <property type="match status" value="1"/>
</dbReference>
<dbReference type="PANTHER" id="PTHR43481:SF4">
    <property type="entry name" value="GLYCEROL-1-PHOSPHATE PHOSPHOHYDROLASE 1-RELATED"/>
    <property type="match status" value="1"/>
</dbReference>
<dbReference type="NCBIfam" id="TIGR01509">
    <property type="entry name" value="HAD-SF-IA-v3"/>
    <property type="match status" value="1"/>
</dbReference>